<keyword evidence="2" id="KW-1185">Reference proteome</keyword>
<dbReference type="EMBL" id="CP002159">
    <property type="protein sequence ID" value="ADL54926.1"/>
    <property type="molecule type" value="Genomic_DNA"/>
</dbReference>
<dbReference type="InterPro" id="IPR043038">
    <property type="entry name" value="VbhA_sf"/>
</dbReference>
<dbReference type="KEGG" id="gca:Galf_0894"/>
<dbReference type="InterPro" id="IPR033788">
    <property type="entry name" value="VbhA-like"/>
</dbReference>
<sequence>MKKISKQAVRRKSVENILASLRIDQLTPGDYVVKGMNACVSGKNTTANVLQEVMRHHVTLRRV</sequence>
<organism evidence="1 2">
    <name type="scientific">Gallionella capsiferriformans (strain ES-2)</name>
    <name type="common">Gallionella ferruginea capsiferriformans (strain ES-2)</name>
    <dbReference type="NCBI Taxonomy" id="395494"/>
    <lineage>
        <taxon>Bacteria</taxon>
        <taxon>Pseudomonadati</taxon>
        <taxon>Pseudomonadota</taxon>
        <taxon>Betaproteobacteria</taxon>
        <taxon>Nitrosomonadales</taxon>
        <taxon>Gallionellaceae</taxon>
        <taxon>Gallionella</taxon>
    </lineage>
</organism>
<proteinExistence type="predicted"/>
<protein>
    <submittedName>
        <fullName evidence="1">Uncharacterized protein</fullName>
    </submittedName>
</protein>
<dbReference type="CDD" id="cd11586">
    <property type="entry name" value="VbhA_like"/>
    <property type="match status" value="1"/>
</dbReference>
<evidence type="ECO:0000313" key="2">
    <source>
        <dbReference type="Proteomes" id="UP000001235"/>
    </source>
</evidence>
<dbReference type="STRING" id="395494.Galf_0894"/>
<dbReference type="AlphaFoldDB" id="D9SEF0"/>
<dbReference type="HOGENOM" id="CLU_2879408_0_0_4"/>
<dbReference type="Proteomes" id="UP000001235">
    <property type="component" value="Chromosome"/>
</dbReference>
<accession>D9SEF0</accession>
<dbReference type="OrthoDB" id="9182249at2"/>
<dbReference type="RefSeq" id="WP_013292867.1">
    <property type="nucleotide sequence ID" value="NC_014394.1"/>
</dbReference>
<name>D9SEF0_GALCS</name>
<gene>
    <name evidence="1" type="ordered locus">Galf_0894</name>
</gene>
<evidence type="ECO:0000313" key="1">
    <source>
        <dbReference type="EMBL" id="ADL54926.1"/>
    </source>
</evidence>
<reference evidence="1 2" key="1">
    <citation type="submission" date="2010-08" db="EMBL/GenBank/DDBJ databases">
        <title>Complete sequence of Gallionella capsiferriformans ES-2.</title>
        <authorList>
            <consortium name="US DOE Joint Genome Institute"/>
            <person name="Lucas S."/>
            <person name="Copeland A."/>
            <person name="Lapidus A."/>
            <person name="Cheng J.-F."/>
            <person name="Bruce D."/>
            <person name="Goodwin L."/>
            <person name="Pitluck S."/>
            <person name="Chertkov O."/>
            <person name="Davenport K.W."/>
            <person name="Detter J.C."/>
            <person name="Han C."/>
            <person name="Tapia R."/>
            <person name="Land M."/>
            <person name="Hauser L."/>
            <person name="Chang Y.-J."/>
            <person name="Jeffries C."/>
            <person name="Kyrpides N."/>
            <person name="Ivanova N."/>
            <person name="Mikhailova N."/>
            <person name="Shelobolina E.S."/>
            <person name="Picardal F."/>
            <person name="Roden E."/>
            <person name="Emerson D."/>
            <person name="Woyke T."/>
        </authorList>
    </citation>
    <scope>NUCLEOTIDE SEQUENCE [LARGE SCALE GENOMIC DNA]</scope>
    <source>
        <strain evidence="1 2">ES-2</strain>
    </source>
</reference>
<dbReference type="Gene3D" id="1.10.8.1050">
    <property type="entry name" value="Antitoxin VbhA-like"/>
    <property type="match status" value="1"/>
</dbReference>